<keyword evidence="5" id="KW-0130">Cell adhesion</keyword>
<dbReference type="CDD" id="cd00096">
    <property type="entry name" value="Ig"/>
    <property type="match status" value="1"/>
</dbReference>
<evidence type="ECO:0000256" key="4">
    <source>
        <dbReference type="ARBA" id="ARBA00022737"/>
    </source>
</evidence>
<dbReference type="FunFam" id="2.60.40.10:FF:000028">
    <property type="entry name" value="Neuronal cell adhesion molecule"/>
    <property type="match status" value="1"/>
</dbReference>
<evidence type="ECO:0000256" key="8">
    <source>
        <dbReference type="ARBA" id="ARBA00023157"/>
    </source>
</evidence>
<feature type="domain" description="Fibronectin type-III" evidence="13">
    <location>
        <begin position="1023"/>
        <end position="1120"/>
    </location>
</feature>
<dbReference type="InterPro" id="IPR007110">
    <property type="entry name" value="Ig-like_dom"/>
</dbReference>
<feature type="domain" description="Fibronectin type-III" evidence="13">
    <location>
        <begin position="718"/>
        <end position="836"/>
    </location>
</feature>
<name>A0A1B0CHP3_LUTLO</name>
<proteinExistence type="predicted"/>
<feature type="compositionally biased region" description="Polar residues" evidence="10">
    <location>
        <begin position="1387"/>
        <end position="1397"/>
    </location>
</feature>
<keyword evidence="4" id="KW-0677">Repeat</keyword>
<accession>A0A1B0CHP3</accession>
<dbReference type="PANTHER" id="PTHR44170">
    <property type="entry name" value="PROTEIN SIDEKICK"/>
    <property type="match status" value="1"/>
</dbReference>
<dbReference type="InterPro" id="IPR013098">
    <property type="entry name" value="Ig_I-set"/>
</dbReference>
<keyword evidence="8" id="KW-1015">Disulfide bond</keyword>
<feature type="domain" description="Ig-like" evidence="12">
    <location>
        <begin position="100"/>
        <end position="189"/>
    </location>
</feature>
<dbReference type="GO" id="GO:0009653">
    <property type="term" value="P:anatomical structure morphogenesis"/>
    <property type="evidence" value="ECO:0007669"/>
    <property type="project" value="UniProtKB-ARBA"/>
</dbReference>
<dbReference type="FunFam" id="2.60.40.10:FF:000333">
    <property type="entry name" value="Down syndrome cell adhesion molecule"/>
    <property type="match status" value="1"/>
</dbReference>
<dbReference type="FunFam" id="2.60.40.10:FF:000093">
    <property type="entry name" value="Down syndrome cell adhesion molecule, isoform B"/>
    <property type="match status" value="1"/>
</dbReference>
<reference evidence="16" key="1">
    <citation type="submission" date="2012-05" db="EMBL/GenBank/DDBJ databases">
        <title>Whole Genome Assembly of Lutzomyia longipalpis.</title>
        <authorList>
            <person name="Richards S."/>
            <person name="Qu C."/>
            <person name="Dillon R."/>
            <person name="Worley K."/>
            <person name="Scherer S."/>
            <person name="Batterton M."/>
            <person name="Taylor A."/>
            <person name="Hawes A."/>
            <person name="Hernandez B."/>
            <person name="Kovar C."/>
            <person name="Mandapat C."/>
            <person name="Pham C."/>
            <person name="Qu C."/>
            <person name="Jing C."/>
            <person name="Bess C."/>
            <person name="Bandaranaike D."/>
            <person name="Ngo D."/>
            <person name="Ongeri F."/>
            <person name="Arias F."/>
            <person name="Lara F."/>
            <person name="Weissenberger G."/>
            <person name="Kamau G."/>
            <person name="Han H."/>
            <person name="Shen H."/>
            <person name="Dinh H."/>
            <person name="Khalil I."/>
            <person name="Jones J."/>
            <person name="Shafer J."/>
            <person name="Jayaseelan J."/>
            <person name="Quiroz J."/>
            <person name="Blankenburg K."/>
            <person name="Nguyen L."/>
            <person name="Jackson L."/>
            <person name="Francisco L."/>
            <person name="Tang L.-Y."/>
            <person name="Pu L.-L."/>
            <person name="Perales L."/>
            <person name="Lorensuhewa L."/>
            <person name="Munidasa M."/>
            <person name="Coyle M."/>
            <person name="Taylor M."/>
            <person name="Puazo M."/>
            <person name="Firestine M."/>
            <person name="Scheel M."/>
            <person name="Javaid M."/>
            <person name="Wang M."/>
            <person name="Li M."/>
            <person name="Tabassum N."/>
            <person name="Saada N."/>
            <person name="Osuji N."/>
            <person name="Aqrawi P."/>
            <person name="Fu Q."/>
            <person name="Thornton R."/>
            <person name="Raj R."/>
            <person name="Goodspeed R."/>
            <person name="Mata R."/>
            <person name="Najjar R."/>
            <person name="Gubbala S."/>
            <person name="Lee S."/>
            <person name="Denson S."/>
            <person name="Patil S."/>
            <person name="Macmil S."/>
            <person name="Qi S."/>
            <person name="Matskevitch T."/>
            <person name="Palculict T."/>
            <person name="Mathew T."/>
            <person name="Vee V."/>
            <person name="Velamala V."/>
            <person name="Korchina V."/>
            <person name="Cai W."/>
            <person name="Liu W."/>
            <person name="Dai W."/>
            <person name="Zou X."/>
            <person name="Zhu Y."/>
            <person name="Zhang Y."/>
            <person name="Wu Y.-Q."/>
            <person name="Xin Y."/>
            <person name="Nazarath L."/>
            <person name="Kovar C."/>
            <person name="Han Y."/>
            <person name="Muzny D."/>
            <person name="Gibbs R."/>
        </authorList>
    </citation>
    <scope>NUCLEOTIDE SEQUENCE [LARGE SCALE GENOMIC DNA]</scope>
    <source>
        <strain evidence="16">Jacobina</strain>
    </source>
</reference>
<dbReference type="InterPro" id="IPR013783">
    <property type="entry name" value="Ig-like_fold"/>
</dbReference>
<evidence type="ECO:0000256" key="6">
    <source>
        <dbReference type="ARBA" id="ARBA00022989"/>
    </source>
</evidence>
<protein>
    <submittedName>
        <fullName evidence="14">Putative down syndrome cell adhesion molecule-like protein dscam2 isoform x1</fullName>
    </submittedName>
</protein>
<dbReference type="PRINTS" id="PR00014">
    <property type="entry name" value="FNTYPEIII"/>
</dbReference>
<evidence type="ECO:0000256" key="2">
    <source>
        <dbReference type="ARBA" id="ARBA00022692"/>
    </source>
</evidence>
<feature type="region of interest" description="Disordered" evidence="10">
    <location>
        <begin position="1316"/>
        <end position="1443"/>
    </location>
</feature>
<dbReference type="VEuPathDB" id="VectorBase:LLOJ003955"/>
<feature type="domain" description="Fibronectin type-III" evidence="13">
    <location>
        <begin position="618"/>
        <end position="714"/>
    </location>
</feature>
<feature type="transmembrane region" description="Helical" evidence="11">
    <location>
        <begin position="1148"/>
        <end position="1169"/>
    </location>
</feature>
<dbReference type="InterPro" id="IPR036179">
    <property type="entry name" value="Ig-like_dom_sf"/>
</dbReference>
<dbReference type="InterPro" id="IPR003961">
    <property type="entry name" value="FN3_dom"/>
</dbReference>
<feature type="compositionally biased region" description="Polar residues" evidence="10">
    <location>
        <begin position="1359"/>
        <end position="1372"/>
    </location>
</feature>
<feature type="domain" description="Fibronectin type-III" evidence="13">
    <location>
        <begin position="385"/>
        <end position="504"/>
    </location>
</feature>
<keyword evidence="9" id="KW-0393">Immunoglobulin domain</keyword>
<dbReference type="GO" id="GO:0005886">
    <property type="term" value="C:plasma membrane"/>
    <property type="evidence" value="ECO:0007669"/>
    <property type="project" value="UniProtKB-SubCell"/>
</dbReference>
<dbReference type="GO" id="GO:0098609">
    <property type="term" value="P:cell-cell adhesion"/>
    <property type="evidence" value="ECO:0007669"/>
    <property type="project" value="TreeGrafter"/>
</dbReference>
<feature type="domain" description="Ig-like" evidence="12">
    <location>
        <begin position="284"/>
        <end position="378"/>
    </location>
</feature>
<dbReference type="CDD" id="cd00063">
    <property type="entry name" value="FN3"/>
    <property type="match status" value="6"/>
</dbReference>
<dbReference type="SMART" id="SM00409">
    <property type="entry name" value="IG"/>
    <property type="match status" value="5"/>
</dbReference>
<reference evidence="14" key="2">
    <citation type="journal article" date="2020" name="BMC">
        <title>Leishmania infection induces a limited differential gene expression in the sand fly midgut.</title>
        <authorList>
            <person name="Coutinho-Abreu I.V."/>
            <person name="Serafim T.D."/>
            <person name="Meneses C."/>
            <person name="Kamhawi S."/>
            <person name="Oliveira F."/>
            <person name="Valenzuela J.G."/>
        </authorList>
    </citation>
    <scope>NUCLEOTIDE SEQUENCE</scope>
    <source>
        <strain evidence="14">Jacobina</strain>
        <tissue evidence="14">Midgut</tissue>
    </source>
</reference>
<dbReference type="Pfam" id="PF25059">
    <property type="entry name" value="FN3_DSCAM-DSCAML_C"/>
    <property type="match status" value="1"/>
</dbReference>
<dbReference type="InterPro" id="IPR036116">
    <property type="entry name" value="FN3_sf"/>
</dbReference>
<dbReference type="Pfam" id="PF13927">
    <property type="entry name" value="Ig_3"/>
    <property type="match status" value="2"/>
</dbReference>
<reference evidence="15" key="3">
    <citation type="submission" date="2020-05" db="UniProtKB">
        <authorList>
            <consortium name="EnsemblMetazoa"/>
        </authorList>
    </citation>
    <scope>IDENTIFICATION</scope>
    <source>
        <strain evidence="15">Jacobina</strain>
    </source>
</reference>
<evidence type="ECO:0000256" key="7">
    <source>
        <dbReference type="ARBA" id="ARBA00023136"/>
    </source>
</evidence>
<dbReference type="SUPFAM" id="SSF48726">
    <property type="entry name" value="Immunoglobulin"/>
    <property type="match status" value="5"/>
</dbReference>
<organism evidence="15 16">
    <name type="scientific">Lutzomyia longipalpis</name>
    <name type="common">Sand fly</name>
    <dbReference type="NCBI Taxonomy" id="7200"/>
    <lineage>
        <taxon>Eukaryota</taxon>
        <taxon>Metazoa</taxon>
        <taxon>Ecdysozoa</taxon>
        <taxon>Arthropoda</taxon>
        <taxon>Hexapoda</taxon>
        <taxon>Insecta</taxon>
        <taxon>Pterygota</taxon>
        <taxon>Neoptera</taxon>
        <taxon>Endopterygota</taxon>
        <taxon>Diptera</taxon>
        <taxon>Nematocera</taxon>
        <taxon>Psychodoidea</taxon>
        <taxon>Psychodidae</taxon>
        <taxon>Lutzomyia</taxon>
        <taxon>Lutzomyia</taxon>
    </lineage>
</organism>
<dbReference type="GO" id="GO:0048731">
    <property type="term" value="P:system development"/>
    <property type="evidence" value="ECO:0007669"/>
    <property type="project" value="UniProtKB-ARBA"/>
</dbReference>
<evidence type="ECO:0000256" key="1">
    <source>
        <dbReference type="ARBA" id="ARBA00004167"/>
    </source>
</evidence>
<dbReference type="EnsemblMetazoa" id="LLOJ003955-RA">
    <property type="protein sequence ID" value="LLOJ003955-PA"/>
    <property type="gene ID" value="LLOJ003955"/>
</dbReference>
<evidence type="ECO:0000256" key="11">
    <source>
        <dbReference type="SAM" id="Phobius"/>
    </source>
</evidence>
<dbReference type="EMBL" id="AJWK01012559">
    <property type="status" value="NOT_ANNOTATED_CDS"/>
    <property type="molecule type" value="Genomic_DNA"/>
</dbReference>
<dbReference type="InterPro" id="IPR056754">
    <property type="entry name" value="DSCAM/DSCAML_C"/>
</dbReference>
<dbReference type="PROSITE" id="PS50835">
    <property type="entry name" value="IG_LIKE"/>
    <property type="match status" value="5"/>
</dbReference>
<dbReference type="Gene3D" id="2.60.40.10">
    <property type="entry name" value="Immunoglobulins"/>
    <property type="match status" value="11"/>
</dbReference>
<dbReference type="SMART" id="SM00408">
    <property type="entry name" value="IGc2"/>
    <property type="match status" value="5"/>
</dbReference>
<feature type="domain" description="Ig-like" evidence="12">
    <location>
        <begin position="194"/>
        <end position="280"/>
    </location>
</feature>
<evidence type="ECO:0000256" key="5">
    <source>
        <dbReference type="ARBA" id="ARBA00022889"/>
    </source>
</evidence>
<dbReference type="FunFam" id="2.60.40.10:FF:000104">
    <property type="entry name" value="Down syndrome cell adhesion molecule b"/>
    <property type="match status" value="1"/>
</dbReference>
<keyword evidence="2 11" id="KW-0812">Transmembrane</keyword>
<dbReference type="SMART" id="SM00060">
    <property type="entry name" value="FN3"/>
    <property type="match status" value="6"/>
</dbReference>
<dbReference type="PANTHER" id="PTHR44170:SF6">
    <property type="entry name" value="CONTACTIN"/>
    <property type="match status" value="1"/>
</dbReference>
<feature type="domain" description="Fibronectin type-III" evidence="13">
    <location>
        <begin position="509"/>
        <end position="613"/>
    </location>
</feature>
<keyword evidence="7 11" id="KW-0472">Membrane</keyword>
<sequence length="1506" mass="166953">MLSGPPYIRTTGLKQLLAGNDVIIHCPYSGYPIESIRWRLSGQEIIPNSRYSVASVQEGGFLKINQVDSSHDGGVYTCIVRSRAGEEARRDLQVVIKSPPVIEPFAFPKNLQEGGRAQLSCIVSSGDMPVFFSWHKDGQPVPIGLQVTEKKEDFFSILVFKDLTDRHSGRYTCFATNAAAKVNYTTELNVRVPPHWRQEPKDMAVMLGNPISLHCEAGGFPDPIISWFKGQGKMSQDFHLIPLKNNTLSVDFATSDDEGYYMCLAKNDIGSGLKKVIHVNVNEPVRFEYAMKNVSSRRNDPVTLSCVAIGDEPVTVTWSHNSARIDLNNYRLSIAEIKTENGVNSQLSISRTDRHDSGRYKCIAENPFGRSEHTIFLAVQERPDAPANLEVVEVKSRTVKLSWRRPFDGNSPVLSYLVQYQPIKSLHNLPPTIHTTEAEWNSGTTVNVSLPTVSGSVTIDGEPREQAIVTGLYPATAYLIRMLAINEIESSSFTDALIIKTQEEPPVESPQNIQVQTGGMGELIVTWQVPPRDSWNGELLGYMVNYTEDKQAINYVSSSGATNNSIKVRGWATTKTTISGLRMFTRYLVRVQAYNGIASGPWSQPVIGTTLEGVPEAPPQNVTCFPAGSQSIRVTWQEPPSHFHGGIIQGYKILYRPLVKQVELSSTTEVKRTSNMETHLHALYKATNYSIRVLAYTKGDGVASDAKYCSTEEDVPDPPANVKAAALTADSILISWLPPIHKNGIITNYNVYCREAGRKGQAKTLSVAYTHPNLHNPPILVADHLVRVDENGNPMTFEARNLQENQMYEFWVSATTGSGEGEPTAVIAQATNTRAPARIASFSQTLRRAVGSSLVLECLAVGNPTPRTRWFTRDRPVTFSYFYEVTTDGNLKIHSIATSLTGNYTCQAKNLFGHDEIVYTIVAMKTPSAPHLIVQFSTEDSIRVTWEPPDDGGAPIQGYVLSYRTGDSGWTKLDFTPEQTSTTITGLKCGNQYILKMMGFNRVGDGNSSDEIIVGTKGKVSTAPEEKDFIQTNATCASITLSLWNNGGCPIHHFSVEHRPLGTIRWTVVSSDMSNSEENREKLLFCEFAPATWYQLRVSATNDAGKTTAQFNFGTTTLDGERVAPPEVFPSENDLSHEIATVSGQRNVLPLIVVVIVIIIALLLTMLILRHRRAFCGPSMSGYESRAIPNDIKEEHENRRNQQVYSASPVKTVDKGNESEMYEISPYATFSVAGGRTNASGQVMNAKTPTRGVTSSTLDYTMQFKTFGHPDGDLNATAYPVLPSSGFGHVKGKSSWHKQRYYNTDDESTLSKSMTVVAGSSQIQPHRMKGSRESGSHDSRHINRSKSRSKENRDESESDTSVSPINEFSNAPTYRVPVKSRDMFRPDSSTESNNDNSPVAERRSNTPRHVLQPEARSRSRQQAPIKPRESHSMDMLRSGSNNSFNSEVILEDGLKFHPPSGFTDSREFSEAECDRERALDLEVQRVMENNDMQKVEREELTSLLAR</sequence>
<comment type="subcellular location">
    <subcellularLocation>
        <location evidence="1">Membrane</location>
        <topology evidence="1">Single-pass membrane protein</topology>
    </subcellularLocation>
</comment>
<keyword evidence="6 11" id="KW-1133">Transmembrane helix</keyword>
<evidence type="ECO:0000256" key="10">
    <source>
        <dbReference type="SAM" id="MobiDB-lite"/>
    </source>
</evidence>
<dbReference type="GO" id="GO:0030154">
    <property type="term" value="P:cell differentiation"/>
    <property type="evidence" value="ECO:0007669"/>
    <property type="project" value="UniProtKB-ARBA"/>
</dbReference>
<evidence type="ECO:0000313" key="14">
    <source>
        <dbReference type="EMBL" id="MBC1171259.1"/>
    </source>
</evidence>
<dbReference type="VEuPathDB" id="VectorBase:LLONM1_012018"/>
<evidence type="ECO:0000256" key="3">
    <source>
        <dbReference type="ARBA" id="ARBA00022729"/>
    </source>
</evidence>
<evidence type="ECO:0000259" key="12">
    <source>
        <dbReference type="PROSITE" id="PS50835"/>
    </source>
</evidence>
<dbReference type="Proteomes" id="UP000092461">
    <property type="component" value="Unassembled WGS sequence"/>
</dbReference>
<dbReference type="Pfam" id="PF07679">
    <property type="entry name" value="I-set"/>
    <property type="match status" value="3"/>
</dbReference>
<evidence type="ECO:0000313" key="15">
    <source>
        <dbReference type="EnsemblMetazoa" id="LLOJ003955-PA"/>
    </source>
</evidence>
<keyword evidence="16" id="KW-1185">Reference proteome</keyword>
<dbReference type="FunFam" id="2.60.40.10:FF:000719">
    <property type="entry name" value="nephrin isoform X1"/>
    <property type="match status" value="1"/>
</dbReference>
<dbReference type="EMBL" id="GITU01002556">
    <property type="protein sequence ID" value="MBC1171259.1"/>
    <property type="molecule type" value="Transcribed_RNA"/>
</dbReference>
<keyword evidence="3" id="KW-0732">Signal</keyword>
<dbReference type="SUPFAM" id="SSF49265">
    <property type="entry name" value="Fibronectin type III"/>
    <property type="match status" value="4"/>
</dbReference>
<evidence type="ECO:0000313" key="16">
    <source>
        <dbReference type="Proteomes" id="UP000092461"/>
    </source>
</evidence>
<feature type="domain" description="Ig-like" evidence="12">
    <location>
        <begin position="5"/>
        <end position="93"/>
    </location>
</feature>
<feature type="domain" description="Ig-like" evidence="12">
    <location>
        <begin position="836"/>
        <end position="910"/>
    </location>
</feature>
<dbReference type="InterPro" id="IPR003599">
    <property type="entry name" value="Ig_sub"/>
</dbReference>
<dbReference type="Pfam" id="PF00041">
    <property type="entry name" value="fn3"/>
    <property type="match status" value="5"/>
</dbReference>
<dbReference type="PROSITE" id="PS50853">
    <property type="entry name" value="FN3"/>
    <property type="match status" value="6"/>
</dbReference>
<dbReference type="InterPro" id="IPR003598">
    <property type="entry name" value="Ig_sub2"/>
</dbReference>
<evidence type="ECO:0000256" key="9">
    <source>
        <dbReference type="ARBA" id="ARBA00023319"/>
    </source>
</evidence>
<evidence type="ECO:0000259" key="13">
    <source>
        <dbReference type="PROSITE" id="PS50853"/>
    </source>
</evidence>
<feature type="domain" description="Fibronectin type-III" evidence="13">
    <location>
        <begin position="926"/>
        <end position="1019"/>
    </location>
</feature>
<feature type="compositionally biased region" description="Basic and acidic residues" evidence="10">
    <location>
        <begin position="1330"/>
        <end position="1341"/>
    </location>
</feature>